<dbReference type="InterPro" id="IPR011701">
    <property type="entry name" value="MFS"/>
</dbReference>
<dbReference type="InterPro" id="IPR001958">
    <property type="entry name" value="Tet-R_TetA/multi-R_MdtG-like"/>
</dbReference>
<comment type="subcellular location">
    <subcellularLocation>
        <location evidence="1">Membrane</location>
        <topology evidence="1">Multi-pass membrane protein</topology>
    </subcellularLocation>
</comment>
<evidence type="ECO:0000256" key="2">
    <source>
        <dbReference type="ARBA" id="ARBA00006829"/>
    </source>
</evidence>
<feature type="transmembrane region" description="Helical" evidence="8">
    <location>
        <begin position="89"/>
        <end position="109"/>
    </location>
</feature>
<evidence type="ECO:0000256" key="6">
    <source>
        <dbReference type="ARBA" id="ARBA00023136"/>
    </source>
</evidence>
<dbReference type="InterPro" id="IPR036259">
    <property type="entry name" value="MFS_trans_sf"/>
</dbReference>
<protein>
    <submittedName>
        <fullName evidence="10">Vesicular acetylcholine transporter</fullName>
    </submittedName>
</protein>
<keyword evidence="4 8" id="KW-0812">Transmembrane</keyword>
<dbReference type="GO" id="GO:0022857">
    <property type="term" value="F:transmembrane transporter activity"/>
    <property type="evidence" value="ECO:0007669"/>
    <property type="project" value="InterPro"/>
</dbReference>
<feature type="transmembrane region" description="Helical" evidence="8">
    <location>
        <begin position="484"/>
        <end position="505"/>
    </location>
</feature>
<evidence type="ECO:0000256" key="8">
    <source>
        <dbReference type="SAM" id="Phobius"/>
    </source>
</evidence>
<feature type="transmembrane region" description="Helical" evidence="8">
    <location>
        <begin position="346"/>
        <end position="367"/>
    </location>
</feature>
<evidence type="ECO:0000256" key="5">
    <source>
        <dbReference type="ARBA" id="ARBA00022989"/>
    </source>
</evidence>
<dbReference type="PRINTS" id="PR01035">
    <property type="entry name" value="TCRTETA"/>
</dbReference>
<feature type="transmembrane region" description="Helical" evidence="8">
    <location>
        <begin position="405"/>
        <end position="430"/>
    </location>
</feature>
<gene>
    <name evidence="10" type="ORF">MMYC01_209699</name>
</gene>
<dbReference type="Gene3D" id="1.20.1250.20">
    <property type="entry name" value="MFS general substrate transporter like domains"/>
    <property type="match status" value="2"/>
</dbReference>
<proteinExistence type="inferred from homology"/>
<feature type="region of interest" description="Disordered" evidence="7">
    <location>
        <begin position="245"/>
        <end position="298"/>
    </location>
</feature>
<dbReference type="AlphaFoldDB" id="A0A175VRQ8"/>
<evidence type="ECO:0000256" key="4">
    <source>
        <dbReference type="ARBA" id="ARBA00022692"/>
    </source>
</evidence>
<reference evidence="10 11" key="1">
    <citation type="journal article" date="2016" name="Genome Announc.">
        <title>Genome Sequence of Madurella mycetomatis mm55, Isolated from a Human Mycetoma Case in Sudan.</title>
        <authorList>
            <person name="Smit S."/>
            <person name="Derks M.F."/>
            <person name="Bervoets S."/>
            <person name="Fahal A."/>
            <person name="van Leeuwen W."/>
            <person name="van Belkum A."/>
            <person name="van de Sande W.W."/>
        </authorList>
    </citation>
    <scope>NUCLEOTIDE SEQUENCE [LARGE SCALE GENOMIC DNA]</scope>
    <source>
        <strain evidence="11">mm55</strain>
    </source>
</reference>
<feature type="transmembrane region" description="Helical" evidence="8">
    <location>
        <begin position="148"/>
        <end position="166"/>
    </location>
</feature>
<dbReference type="GO" id="GO:0016020">
    <property type="term" value="C:membrane"/>
    <property type="evidence" value="ECO:0007669"/>
    <property type="project" value="UniProtKB-SubCell"/>
</dbReference>
<dbReference type="CDD" id="cd17325">
    <property type="entry name" value="MFS_MdtG_SLC18_like"/>
    <property type="match status" value="1"/>
</dbReference>
<dbReference type="PANTHER" id="PTHR23506">
    <property type="entry name" value="GH10249P"/>
    <property type="match status" value="1"/>
</dbReference>
<keyword evidence="11" id="KW-1185">Reference proteome</keyword>
<feature type="transmembrane region" description="Helical" evidence="8">
    <location>
        <begin position="121"/>
        <end position="142"/>
    </location>
</feature>
<dbReference type="InterPro" id="IPR050930">
    <property type="entry name" value="MFS_Vesicular_Transporter"/>
</dbReference>
<dbReference type="OrthoDB" id="5086884at2759"/>
<dbReference type="PROSITE" id="PS50850">
    <property type="entry name" value="MFS"/>
    <property type="match status" value="1"/>
</dbReference>
<dbReference type="SUPFAM" id="SSF103473">
    <property type="entry name" value="MFS general substrate transporter"/>
    <property type="match status" value="1"/>
</dbReference>
<comment type="similarity">
    <text evidence="2">Belongs to the major facilitator superfamily. Vesicular transporter family.</text>
</comment>
<feature type="transmembrane region" description="Helical" evidence="8">
    <location>
        <begin position="46"/>
        <end position="69"/>
    </location>
</feature>
<dbReference type="PANTHER" id="PTHR23506:SF23">
    <property type="entry name" value="GH10249P"/>
    <property type="match status" value="1"/>
</dbReference>
<keyword evidence="3" id="KW-0813">Transport</keyword>
<feature type="domain" description="Major facilitator superfamily (MFS) profile" evidence="9">
    <location>
        <begin position="47"/>
        <end position="510"/>
    </location>
</feature>
<feature type="transmembrane region" description="Helical" evidence="8">
    <location>
        <begin position="178"/>
        <end position="200"/>
    </location>
</feature>
<evidence type="ECO:0000313" key="10">
    <source>
        <dbReference type="EMBL" id="KXX73851.1"/>
    </source>
</evidence>
<dbReference type="InterPro" id="IPR020846">
    <property type="entry name" value="MFS_dom"/>
</dbReference>
<feature type="transmembrane region" description="Helical" evidence="8">
    <location>
        <begin position="315"/>
        <end position="340"/>
    </location>
</feature>
<dbReference type="VEuPathDB" id="FungiDB:MMYC01_209699"/>
<keyword evidence="5 8" id="KW-1133">Transmembrane helix</keyword>
<feature type="compositionally biased region" description="Basic and acidic residues" evidence="7">
    <location>
        <begin position="260"/>
        <end position="275"/>
    </location>
</feature>
<name>A0A175VRQ8_9PEZI</name>
<feature type="transmembrane region" description="Helical" evidence="8">
    <location>
        <begin position="206"/>
        <end position="225"/>
    </location>
</feature>
<accession>A0A175VRQ8</accession>
<feature type="transmembrane region" description="Helical" evidence="8">
    <location>
        <begin position="379"/>
        <end position="399"/>
    </location>
</feature>
<evidence type="ECO:0000313" key="11">
    <source>
        <dbReference type="Proteomes" id="UP000078237"/>
    </source>
</evidence>
<evidence type="ECO:0000256" key="1">
    <source>
        <dbReference type="ARBA" id="ARBA00004141"/>
    </source>
</evidence>
<organism evidence="10 11">
    <name type="scientific">Madurella mycetomatis</name>
    <dbReference type="NCBI Taxonomy" id="100816"/>
    <lineage>
        <taxon>Eukaryota</taxon>
        <taxon>Fungi</taxon>
        <taxon>Dikarya</taxon>
        <taxon>Ascomycota</taxon>
        <taxon>Pezizomycotina</taxon>
        <taxon>Sordariomycetes</taxon>
        <taxon>Sordariomycetidae</taxon>
        <taxon>Sordariales</taxon>
        <taxon>Sordariales incertae sedis</taxon>
        <taxon>Madurella</taxon>
    </lineage>
</organism>
<evidence type="ECO:0000256" key="7">
    <source>
        <dbReference type="SAM" id="MobiDB-lite"/>
    </source>
</evidence>
<dbReference type="Pfam" id="PF07690">
    <property type="entry name" value="MFS_1"/>
    <property type="match status" value="1"/>
</dbReference>
<dbReference type="Proteomes" id="UP000078237">
    <property type="component" value="Unassembled WGS sequence"/>
</dbReference>
<keyword evidence="6 8" id="KW-0472">Membrane</keyword>
<dbReference type="STRING" id="100816.A0A175VRQ8"/>
<dbReference type="EMBL" id="LCTW02000414">
    <property type="protein sequence ID" value="KXX73851.1"/>
    <property type="molecule type" value="Genomic_DNA"/>
</dbReference>
<sequence length="523" mass="55494">MASADDATSNVPLPSVRFVPAYWARTRQGTASKPPIFLDFRSSTSFILFTVCLAIFTDIFFYGLIVPVIPFSLSDQVGVPEDDVQHWTAILLACYNAALFFGSPIAGLFADHTSSRRLPLLLGLIALGASTLLLCLGKTIALLVVGRLLQGFSAAIVWSVGLALLVDTVGRDIGYSMGYVSIAMSVGLLISPVIGGSVFAAAGYYAVYYIAFAIVFCDIVLRLVLIEKKVARQWVEDGTCKSGATRRDNSNAAGGKPRSKMADSARTPGKEDQRCDGAAAPCSPTLAGTRPGAEPSTTRMAAKHPHWELIKARRILAVLLGAVVQATIVFGFDTVVPLYVKDTFHWNSTAAGLLFVCVMIPGFASPLVGKLSDRFGARWLSVTGFAISIPPLVCLHFVTSNTIEHKILLCALLTLLGATIMALATTPLMAEMTYAIDEREAKQPGIWGEKGVYGIAYGLWTTAFALGGTIGSIMAGYLNAGPGWGPTAWCLAAWAALGAGVSLGLGSKPNKSDATDQPDDRQE</sequence>
<evidence type="ECO:0000256" key="3">
    <source>
        <dbReference type="ARBA" id="ARBA00022448"/>
    </source>
</evidence>
<feature type="transmembrane region" description="Helical" evidence="8">
    <location>
        <begin position="451"/>
        <end position="478"/>
    </location>
</feature>
<evidence type="ECO:0000259" key="9">
    <source>
        <dbReference type="PROSITE" id="PS50850"/>
    </source>
</evidence>
<comment type="caution">
    <text evidence="10">The sequence shown here is derived from an EMBL/GenBank/DDBJ whole genome shotgun (WGS) entry which is preliminary data.</text>
</comment>